<evidence type="ECO:0000313" key="2">
    <source>
        <dbReference type="Proteomes" id="UP000317909"/>
    </source>
</evidence>
<gene>
    <name evidence="1" type="ORF">I41_13630</name>
</gene>
<evidence type="ECO:0000313" key="1">
    <source>
        <dbReference type="EMBL" id="QDT72196.1"/>
    </source>
</evidence>
<reference evidence="1 2" key="1">
    <citation type="submission" date="2019-02" db="EMBL/GenBank/DDBJ databases">
        <title>Deep-cultivation of Planctomycetes and their phenomic and genomic characterization uncovers novel biology.</title>
        <authorList>
            <person name="Wiegand S."/>
            <person name="Jogler M."/>
            <person name="Boedeker C."/>
            <person name="Pinto D."/>
            <person name="Vollmers J."/>
            <person name="Rivas-Marin E."/>
            <person name="Kohn T."/>
            <person name="Peeters S.H."/>
            <person name="Heuer A."/>
            <person name="Rast P."/>
            <person name="Oberbeckmann S."/>
            <person name="Bunk B."/>
            <person name="Jeske O."/>
            <person name="Meyerdierks A."/>
            <person name="Storesund J.E."/>
            <person name="Kallscheuer N."/>
            <person name="Luecker S."/>
            <person name="Lage O.M."/>
            <person name="Pohl T."/>
            <person name="Merkel B.J."/>
            <person name="Hornburger P."/>
            <person name="Mueller R.-W."/>
            <person name="Bruemmer F."/>
            <person name="Labrenz M."/>
            <person name="Spormann A.M."/>
            <person name="Op den Camp H."/>
            <person name="Overmann J."/>
            <person name="Amann R."/>
            <person name="Jetten M.S.M."/>
            <person name="Mascher T."/>
            <person name="Medema M.H."/>
            <person name="Devos D.P."/>
            <person name="Kaster A.-K."/>
            <person name="Ovreas L."/>
            <person name="Rohde M."/>
            <person name="Galperin M.Y."/>
            <person name="Jogler C."/>
        </authorList>
    </citation>
    <scope>NUCLEOTIDE SEQUENCE [LARGE SCALE GENOMIC DNA]</scope>
    <source>
        <strain evidence="1 2">I41</strain>
    </source>
</reference>
<sequence>MHRSSDEVAIQAIIFGTLGFRASLEVTEHPRSSEICSRLLPWLEQLNLGDHVEEFHREILNTPHGELPQEFETEAVWRGEAAYFLGWAIQLFDKPHHTMFIDPGVLTDDLRLLQPNVNELISSARLRPQKGDRRLLCVLPYGEESGSVWGDSNEGARIS</sequence>
<organism evidence="1 2">
    <name type="scientific">Lacipirellula limnantheis</name>
    <dbReference type="NCBI Taxonomy" id="2528024"/>
    <lineage>
        <taxon>Bacteria</taxon>
        <taxon>Pseudomonadati</taxon>
        <taxon>Planctomycetota</taxon>
        <taxon>Planctomycetia</taxon>
        <taxon>Pirellulales</taxon>
        <taxon>Lacipirellulaceae</taxon>
        <taxon>Lacipirellula</taxon>
    </lineage>
</organism>
<keyword evidence="2" id="KW-1185">Reference proteome</keyword>
<accession>A0A517TUY7</accession>
<name>A0A517TUY7_9BACT</name>
<dbReference type="OrthoDB" id="9972790at2"/>
<proteinExistence type="predicted"/>
<dbReference type="Proteomes" id="UP000317909">
    <property type="component" value="Chromosome"/>
</dbReference>
<dbReference type="AlphaFoldDB" id="A0A517TUY7"/>
<evidence type="ECO:0008006" key="3">
    <source>
        <dbReference type="Google" id="ProtNLM"/>
    </source>
</evidence>
<dbReference type="KEGG" id="llh:I41_13630"/>
<protein>
    <recommendedName>
        <fullName evidence="3">DUF4272 domain-containing protein</fullName>
    </recommendedName>
</protein>
<dbReference type="RefSeq" id="WP_145431786.1">
    <property type="nucleotide sequence ID" value="NZ_CP036339.1"/>
</dbReference>
<dbReference type="EMBL" id="CP036339">
    <property type="protein sequence ID" value="QDT72196.1"/>
    <property type="molecule type" value="Genomic_DNA"/>
</dbReference>